<dbReference type="Pfam" id="PF08238">
    <property type="entry name" value="Sel1"/>
    <property type="match status" value="6"/>
</dbReference>
<comment type="caution">
    <text evidence="1">The sequence shown here is derived from an EMBL/GenBank/DDBJ whole genome shotgun (WGS) entry which is preliminary data.</text>
</comment>
<dbReference type="SUPFAM" id="SSF81901">
    <property type="entry name" value="HCP-like"/>
    <property type="match status" value="1"/>
</dbReference>
<protein>
    <submittedName>
        <fullName evidence="1">Sel1 repeat family protein</fullName>
    </submittedName>
</protein>
<gene>
    <name evidence="1" type="ORF">FPY71_04770</name>
</gene>
<dbReference type="InterPro" id="IPR011990">
    <property type="entry name" value="TPR-like_helical_dom_sf"/>
</dbReference>
<dbReference type="Proteomes" id="UP000324738">
    <property type="component" value="Unassembled WGS sequence"/>
</dbReference>
<name>A0A5B0E5K5_9HYPH</name>
<evidence type="ECO:0000313" key="2">
    <source>
        <dbReference type="Proteomes" id="UP000324738"/>
    </source>
</evidence>
<proteinExistence type="predicted"/>
<dbReference type="EMBL" id="VTWH01000001">
    <property type="protein sequence ID" value="KAA0972729.1"/>
    <property type="molecule type" value="Genomic_DNA"/>
</dbReference>
<dbReference type="PANTHER" id="PTHR11102">
    <property type="entry name" value="SEL-1-LIKE PROTEIN"/>
    <property type="match status" value="1"/>
</dbReference>
<dbReference type="PANTHER" id="PTHR11102:SF160">
    <property type="entry name" value="ERAD-ASSOCIATED E3 UBIQUITIN-PROTEIN LIGASE COMPONENT HRD3"/>
    <property type="match status" value="1"/>
</dbReference>
<sequence>MKRAFGAFQRGYYLAAFEIAEPLAHMGDAAAQSLIAEMYLRGTGVAQNQGEAVRWYRTSAEAGRPDAQFRYALMLVGGEGVEKDVAQATELMRKAADAGNPLAAYNYGQMLIQSSPTGGFANAFNYFQSAANDGVPDAQYALAQLYANGRGTTARDDVAARFWLQEAAVQGHDTAQIEFGIWLINGRGGSSNAHEGFLWLKGAAEKGNPIAINRVAHLYKDGIGVERNYAEAAKWTVLARRARNADPVLDTFFRSLSDVEQKAALEAANRVHLS</sequence>
<accession>A0A5B0E5K5</accession>
<dbReference type="InterPro" id="IPR050767">
    <property type="entry name" value="Sel1_AlgK"/>
</dbReference>
<evidence type="ECO:0000313" key="1">
    <source>
        <dbReference type="EMBL" id="KAA0972729.1"/>
    </source>
</evidence>
<reference evidence="1 2" key="1">
    <citation type="submission" date="2019-08" db="EMBL/GenBank/DDBJ databases">
        <title>Aureimonas fodiniaquatilis sp. nov., isolated from a coal mine wastewater.</title>
        <authorList>
            <person name="Kim W."/>
        </authorList>
    </citation>
    <scope>NUCLEOTIDE SEQUENCE [LARGE SCALE GENOMIC DNA]</scope>
    <source>
        <strain evidence="1 2">CAU 1482</strain>
    </source>
</reference>
<dbReference type="OrthoDB" id="9816559at2"/>
<keyword evidence="2" id="KW-1185">Reference proteome</keyword>
<dbReference type="InterPro" id="IPR006597">
    <property type="entry name" value="Sel1-like"/>
</dbReference>
<dbReference type="SMART" id="SM00671">
    <property type="entry name" value="SEL1"/>
    <property type="match status" value="6"/>
</dbReference>
<dbReference type="AlphaFoldDB" id="A0A5B0E5K5"/>
<dbReference type="Gene3D" id="1.25.40.10">
    <property type="entry name" value="Tetratricopeptide repeat domain"/>
    <property type="match status" value="2"/>
</dbReference>
<organism evidence="1 2">
    <name type="scientific">Aureimonas fodinaquatilis</name>
    <dbReference type="NCBI Taxonomy" id="2565783"/>
    <lineage>
        <taxon>Bacteria</taxon>
        <taxon>Pseudomonadati</taxon>
        <taxon>Pseudomonadota</taxon>
        <taxon>Alphaproteobacteria</taxon>
        <taxon>Hyphomicrobiales</taxon>
        <taxon>Aurantimonadaceae</taxon>
        <taxon>Aureimonas</taxon>
    </lineage>
</organism>